<dbReference type="Proteomes" id="UP001142057">
    <property type="component" value="Unassembled WGS sequence"/>
</dbReference>
<feature type="signal peptide" evidence="1">
    <location>
        <begin position="1"/>
        <end position="20"/>
    </location>
</feature>
<feature type="chain" id="PRO_5047293769" description="C1q domain-containing protein" evidence="1">
    <location>
        <begin position="21"/>
        <end position="261"/>
    </location>
</feature>
<accession>A0ABT2ILG7</accession>
<name>A0ABT2ILG7_9FLAO</name>
<evidence type="ECO:0000313" key="3">
    <source>
        <dbReference type="Proteomes" id="UP001142057"/>
    </source>
</evidence>
<proteinExistence type="predicted"/>
<evidence type="ECO:0008006" key="4">
    <source>
        <dbReference type="Google" id="ProtNLM"/>
    </source>
</evidence>
<organism evidence="2 3">
    <name type="scientific">Chryseobacterium pyrolae</name>
    <dbReference type="NCBI Taxonomy" id="2987481"/>
    <lineage>
        <taxon>Bacteria</taxon>
        <taxon>Pseudomonadati</taxon>
        <taxon>Bacteroidota</taxon>
        <taxon>Flavobacteriia</taxon>
        <taxon>Flavobacteriales</taxon>
        <taxon>Weeksellaceae</taxon>
        <taxon>Chryseobacterium group</taxon>
        <taxon>Chryseobacterium</taxon>
    </lineage>
</organism>
<keyword evidence="1" id="KW-0732">Signal</keyword>
<dbReference type="RefSeq" id="WP_259830945.1">
    <property type="nucleotide sequence ID" value="NZ_JANZQH010000009.1"/>
</dbReference>
<evidence type="ECO:0000313" key="2">
    <source>
        <dbReference type="EMBL" id="MCT2409424.1"/>
    </source>
</evidence>
<evidence type="ECO:0000256" key="1">
    <source>
        <dbReference type="SAM" id="SignalP"/>
    </source>
</evidence>
<gene>
    <name evidence="2" type="ORF">NZD88_17880</name>
</gene>
<comment type="caution">
    <text evidence="2">The sequence shown here is derived from an EMBL/GenBank/DDBJ whole genome shotgun (WGS) entry which is preliminary data.</text>
</comment>
<dbReference type="EMBL" id="JANZQH010000009">
    <property type="protein sequence ID" value="MCT2409424.1"/>
    <property type="molecule type" value="Genomic_DNA"/>
</dbReference>
<reference evidence="2" key="1">
    <citation type="submission" date="2022-08" db="EMBL/GenBank/DDBJ databases">
        <title>Chryseobacterium antibioticum,isolated from the rhizosphere soil of Pyrola in Tibet.</title>
        <authorList>
            <person name="Kan Y."/>
        </authorList>
    </citation>
    <scope>NUCLEOTIDE SEQUENCE</scope>
    <source>
        <strain evidence="2">Pc2-12</strain>
    </source>
</reference>
<sequence length="261" mass="27356">MKTKLLFLFAMAASSVSLFSQVGINTTTPDPSSILDIVSTNKGLLIPRISLTGSTDVTTIPNPANGLLVYNLVDAGGANPVKKDNFYKFNSTANKWQLMLDEGNLPSTVMAPAVFELGNDMSSFLNGQGAGASVVVPMNLVSNSIPGLTYNTGTSTITFPAGTYKMEFVYEGDHNIAGCTLSSYIVDFPEGAGTAVRRIHSTASHNQGGTSNHGGVVTYTTTVPTGRTWAIKLGRGVSGNCSGTGGTLRGKSTQLLIFKMN</sequence>
<keyword evidence="3" id="KW-1185">Reference proteome</keyword>
<protein>
    <recommendedName>
        <fullName evidence="4">C1q domain-containing protein</fullName>
    </recommendedName>
</protein>